<gene>
    <name evidence="2" type="ORF">AJE_06256</name>
</gene>
<name>H3ZD33_9ALTE</name>
<dbReference type="InterPro" id="IPR036513">
    <property type="entry name" value="STAS_dom_sf"/>
</dbReference>
<dbReference type="EMBL" id="AHTH01000013">
    <property type="protein sequence ID" value="EHR41466.1"/>
    <property type="molecule type" value="Genomic_DNA"/>
</dbReference>
<dbReference type="SUPFAM" id="SSF52091">
    <property type="entry name" value="SpoIIaa-like"/>
    <property type="match status" value="1"/>
</dbReference>
<evidence type="ECO:0000313" key="3">
    <source>
        <dbReference type="Proteomes" id="UP000012046"/>
    </source>
</evidence>
<dbReference type="Gene3D" id="3.30.750.24">
    <property type="entry name" value="STAS domain"/>
    <property type="match status" value="1"/>
</dbReference>
<dbReference type="STRING" id="1129374.AJE_06256"/>
<dbReference type="RefSeq" id="WP_008606876.1">
    <property type="nucleotide sequence ID" value="NZ_AHTH01000013.1"/>
</dbReference>
<evidence type="ECO:0000259" key="1">
    <source>
        <dbReference type="PROSITE" id="PS50801"/>
    </source>
</evidence>
<protein>
    <submittedName>
        <fullName evidence="2">Anti-sigma-factor antagonist</fullName>
    </submittedName>
</protein>
<dbReference type="eggNOG" id="COG3113">
    <property type="taxonomic scope" value="Bacteria"/>
</dbReference>
<reference evidence="2 3" key="1">
    <citation type="journal article" date="2012" name="J. Bacteriol.">
        <title>Genome Sequence of Extracellular-Protease-Producing Alishewanella jeotgali Isolated from Traditional Korean Fermented Seafood.</title>
        <authorList>
            <person name="Jung J."/>
            <person name="Chun J."/>
            <person name="Park W."/>
        </authorList>
    </citation>
    <scope>NUCLEOTIDE SEQUENCE [LARGE SCALE GENOMIC DNA]</scope>
    <source>
        <strain evidence="2 3">KCTC 22429</strain>
    </source>
</reference>
<sequence length="97" mass="10664">MALTITQQGQVLVFRGELDRETLLDYLPFTLLKSLSGQVVFDFSALTNVDSAGLAWLIEQLALAQQRDLQLQIRQAPAQLLSLARVSAVADLLPIVD</sequence>
<proteinExistence type="predicted"/>
<keyword evidence="3" id="KW-1185">Reference proteome</keyword>
<comment type="caution">
    <text evidence="2">The sequence shown here is derived from an EMBL/GenBank/DDBJ whole genome shotgun (WGS) entry which is preliminary data.</text>
</comment>
<dbReference type="PROSITE" id="PS50801">
    <property type="entry name" value="STAS"/>
    <property type="match status" value="1"/>
</dbReference>
<dbReference type="Pfam" id="PF13466">
    <property type="entry name" value="STAS_2"/>
    <property type="match status" value="1"/>
</dbReference>
<dbReference type="InterPro" id="IPR002645">
    <property type="entry name" value="STAS_dom"/>
</dbReference>
<dbReference type="CDD" id="cd07043">
    <property type="entry name" value="STAS_anti-anti-sigma_factors"/>
    <property type="match status" value="1"/>
</dbReference>
<dbReference type="Proteomes" id="UP000012046">
    <property type="component" value="Unassembled WGS sequence"/>
</dbReference>
<accession>H3ZD33</accession>
<organism evidence="2 3">
    <name type="scientific">Alishewanella jeotgali KCTC 22429</name>
    <dbReference type="NCBI Taxonomy" id="1129374"/>
    <lineage>
        <taxon>Bacteria</taxon>
        <taxon>Pseudomonadati</taxon>
        <taxon>Pseudomonadota</taxon>
        <taxon>Gammaproteobacteria</taxon>
        <taxon>Alteromonadales</taxon>
        <taxon>Alteromonadaceae</taxon>
        <taxon>Alishewanella</taxon>
    </lineage>
</organism>
<evidence type="ECO:0000313" key="2">
    <source>
        <dbReference type="EMBL" id="EHR41466.1"/>
    </source>
</evidence>
<dbReference type="PATRIC" id="fig|1129374.4.peg.1256"/>
<feature type="domain" description="STAS" evidence="1">
    <location>
        <begin position="1"/>
        <end position="97"/>
    </location>
</feature>
<dbReference type="AlphaFoldDB" id="H3ZD33"/>
<dbReference type="InterPro" id="IPR058548">
    <property type="entry name" value="MlaB-like_STAS"/>
</dbReference>